<feature type="transmembrane region" description="Helical" evidence="1">
    <location>
        <begin position="35"/>
        <end position="53"/>
    </location>
</feature>
<comment type="caution">
    <text evidence="2">The sequence shown here is derived from an EMBL/GenBank/DDBJ whole genome shotgun (WGS) entry which is preliminary data.</text>
</comment>
<feature type="transmembrane region" description="Helical" evidence="1">
    <location>
        <begin position="59"/>
        <end position="76"/>
    </location>
</feature>
<feature type="transmembrane region" description="Helical" evidence="1">
    <location>
        <begin position="88"/>
        <end position="104"/>
    </location>
</feature>
<evidence type="ECO:0000256" key="1">
    <source>
        <dbReference type="SAM" id="Phobius"/>
    </source>
</evidence>
<name>A0ABT3TLX5_9GAMM</name>
<sequence>MESLDLDFFVRFAINMVAIFSLVRFCYFRFSRRRAYASSFILFGMGVFLVTGQLSSVDISMGFAFGLFAIFSMLRYRTESIDIKEMTYLFLVISIGLLAGVGTMTHLELIALVIVICLLAWLTETSFLLPMLEERTVDYEKIENIVPQRRAELLEDLRTRLGLDICDVDIVSVDFLRDTARLKVQFLPPADTNS</sequence>
<keyword evidence="1" id="KW-1133">Transmembrane helix</keyword>
<proteinExistence type="predicted"/>
<dbReference type="EMBL" id="SHNN01000004">
    <property type="protein sequence ID" value="MCX2982745.1"/>
    <property type="molecule type" value="Genomic_DNA"/>
</dbReference>
<feature type="transmembrane region" description="Helical" evidence="1">
    <location>
        <begin position="12"/>
        <end position="28"/>
    </location>
</feature>
<reference evidence="2" key="1">
    <citation type="submission" date="2019-02" db="EMBL/GenBank/DDBJ databases">
        <authorList>
            <person name="Li S.-H."/>
        </authorList>
    </citation>
    <scope>NUCLEOTIDE SEQUENCE</scope>
    <source>
        <strain evidence="2">IMCC14734</strain>
    </source>
</reference>
<evidence type="ECO:0000313" key="3">
    <source>
        <dbReference type="Proteomes" id="UP001143362"/>
    </source>
</evidence>
<evidence type="ECO:0000313" key="2">
    <source>
        <dbReference type="EMBL" id="MCX2982745.1"/>
    </source>
</evidence>
<organism evidence="2 3">
    <name type="scientific">Candidatus Litorirhabdus singularis</name>
    <dbReference type="NCBI Taxonomy" id="2518993"/>
    <lineage>
        <taxon>Bacteria</taxon>
        <taxon>Pseudomonadati</taxon>
        <taxon>Pseudomonadota</taxon>
        <taxon>Gammaproteobacteria</taxon>
        <taxon>Cellvibrionales</taxon>
        <taxon>Halieaceae</taxon>
        <taxon>Candidatus Litorirhabdus</taxon>
    </lineage>
</organism>
<accession>A0ABT3TLX5</accession>
<dbReference type="Proteomes" id="UP001143362">
    <property type="component" value="Unassembled WGS sequence"/>
</dbReference>
<feature type="transmembrane region" description="Helical" evidence="1">
    <location>
        <begin position="110"/>
        <end position="132"/>
    </location>
</feature>
<dbReference type="Pfam" id="PF16316">
    <property type="entry name" value="DUF4956"/>
    <property type="match status" value="1"/>
</dbReference>
<dbReference type="InterPro" id="IPR032531">
    <property type="entry name" value="DUF4956"/>
</dbReference>
<keyword evidence="1" id="KW-0472">Membrane</keyword>
<protein>
    <submittedName>
        <fullName evidence="2">DUF4956 domain-containing protein</fullName>
    </submittedName>
</protein>
<keyword evidence="3" id="KW-1185">Reference proteome</keyword>
<gene>
    <name evidence="2" type="ORF">EYC98_17925</name>
</gene>
<keyword evidence="1" id="KW-0812">Transmembrane</keyword>